<reference evidence="2 3" key="1">
    <citation type="journal article" date="2012" name="BMC Genomics">
        <title>Complete genome sequence of Saccharothrix espanaensis DSM 44229T and comparison to the other completely sequenced Pseudonocardiaceae.</title>
        <authorList>
            <person name="Strobel T."/>
            <person name="Al-Dilaimi A."/>
            <person name="Blom J."/>
            <person name="Gessner A."/>
            <person name="Kalinowski J."/>
            <person name="Luzhetska M."/>
            <person name="Puhler A."/>
            <person name="Szczepanowski R."/>
            <person name="Bechthold A."/>
            <person name="Ruckert C."/>
        </authorList>
    </citation>
    <scope>NUCLEOTIDE SEQUENCE [LARGE SCALE GENOMIC DNA]</scope>
    <source>
        <strain evidence="3">ATCC 51144 / DSM 44229 / JCM 9112 / NBRC 15066 / NRRL 15764</strain>
    </source>
</reference>
<dbReference type="BioCyc" id="SESP1179773:BN6_RS43990-MONOMER"/>
<protein>
    <submittedName>
        <fullName evidence="2">Transcriptional regulator</fullName>
    </submittedName>
</protein>
<dbReference type="eggNOG" id="COG2508">
    <property type="taxonomic scope" value="Bacteria"/>
</dbReference>
<dbReference type="InterPro" id="IPR012914">
    <property type="entry name" value="PucR_dom"/>
</dbReference>
<dbReference type="Pfam" id="PF07905">
    <property type="entry name" value="PucR"/>
    <property type="match status" value="1"/>
</dbReference>
<gene>
    <name evidence="2" type="ordered locus">BN6_44630</name>
</gene>
<dbReference type="Proteomes" id="UP000006281">
    <property type="component" value="Chromosome"/>
</dbReference>
<dbReference type="HOGENOM" id="CLU_1905230_0_0_11"/>
<organism evidence="2 3">
    <name type="scientific">Saccharothrix espanaensis (strain ATCC 51144 / DSM 44229 / JCM 9112 / NBRC 15066 / NRRL 15764)</name>
    <dbReference type="NCBI Taxonomy" id="1179773"/>
    <lineage>
        <taxon>Bacteria</taxon>
        <taxon>Bacillati</taxon>
        <taxon>Actinomycetota</taxon>
        <taxon>Actinomycetes</taxon>
        <taxon>Pseudonocardiales</taxon>
        <taxon>Pseudonocardiaceae</taxon>
        <taxon>Saccharothrix</taxon>
    </lineage>
</organism>
<evidence type="ECO:0000313" key="3">
    <source>
        <dbReference type="Proteomes" id="UP000006281"/>
    </source>
</evidence>
<dbReference type="AlphaFoldDB" id="K0K4F1"/>
<name>K0K4F1_SACES</name>
<feature type="domain" description="Purine catabolism PurC-like" evidence="1">
    <location>
        <begin position="24"/>
        <end position="103"/>
    </location>
</feature>
<dbReference type="STRING" id="1179773.BN6_44630"/>
<dbReference type="KEGG" id="sesp:BN6_44630"/>
<sequence>MDVAVNFPRRVDTVSMPLTVNALLAVRDLHLALVAGATGRDRVIEAAHVSELARPGEWLHGGELLMTAGVVLPTDPESCRGYVRDVVDGGAAALGFGVGHGQPHLAPPARWWPPPRRPGCRCWWCRTRCRSSR</sequence>
<accession>K0K4F1</accession>
<evidence type="ECO:0000313" key="2">
    <source>
        <dbReference type="EMBL" id="CCH31744.1"/>
    </source>
</evidence>
<dbReference type="EMBL" id="HE804045">
    <property type="protein sequence ID" value="CCH31744.1"/>
    <property type="molecule type" value="Genomic_DNA"/>
</dbReference>
<proteinExistence type="predicted"/>
<dbReference type="PATRIC" id="fig|1179773.3.peg.4469"/>
<evidence type="ECO:0000259" key="1">
    <source>
        <dbReference type="Pfam" id="PF07905"/>
    </source>
</evidence>
<keyword evidence="3" id="KW-1185">Reference proteome</keyword>